<comment type="similarity">
    <text evidence="19">Belongs to the peroxidase family. Classical plant (class III) peroxidase subfamily.</text>
</comment>
<feature type="binding site" evidence="16">
    <location>
        <position position="294"/>
    </location>
    <ligand>
        <name>Ca(2+)</name>
        <dbReference type="ChEBI" id="CHEBI:29108"/>
        <label>2</label>
    </ligand>
</feature>
<dbReference type="EC" id="1.11.1.7" evidence="3 19"/>
<dbReference type="GO" id="GO:0020037">
    <property type="term" value="F:heme binding"/>
    <property type="evidence" value="ECO:0007669"/>
    <property type="project" value="UniProtKB-UniRule"/>
</dbReference>
<comment type="catalytic activity">
    <reaction evidence="1 19">
        <text>2 a phenolic donor + H2O2 = 2 a phenolic radical donor + 2 H2O</text>
        <dbReference type="Rhea" id="RHEA:56136"/>
        <dbReference type="ChEBI" id="CHEBI:15377"/>
        <dbReference type="ChEBI" id="CHEBI:16240"/>
        <dbReference type="ChEBI" id="CHEBI:139520"/>
        <dbReference type="ChEBI" id="CHEBI:139521"/>
        <dbReference type="EC" id="1.11.1.7"/>
    </reaction>
</comment>
<evidence type="ECO:0000256" key="16">
    <source>
        <dbReference type="PIRSR" id="PIRSR600823-3"/>
    </source>
</evidence>
<feature type="binding site" evidence="16">
    <location>
        <position position="285"/>
    </location>
    <ligand>
        <name>Ca(2+)</name>
        <dbReference type="ChEBI" id="CHEBI:29108"/>
        <label>2</label>
    </ligand>
</feature>
<sequence length="366" mass="40158">MRIESTSPSLVTFSLFVLVGTLSIEFCNGDLGSFASSVMKPGKAKGQGKDHKEDDPKNLGGLKMKFYESSCPNVDVEKIVETITWKHAGANPSLGAKLLRMHFHDCFVRGCDASILLDPSTKKDSPQVEKQSPPNLSVSGYEVIDEIKTRLEKECRATVVSCADIIALATRDAVSFQFQKRMWEVPLGRRDGRISRASDALDNLPSPSSNFQILRDAFAAKNLDTRDLVALSGAHTLGVTQCGMIATRLFNFTGRGDTDPSIQPAYANTLKAKCRGSFGTVLEMDPDGNSKFFDSHYYKILNQKKGIFESDAALLTDSFSASIVKEFEDDTKFFAAFATSMVKLGGTNVLTGKNEGEIRRQCRFVN</sequence>
<keyword evidence="11 16" id="KW-0408">Iron</keyword>
<feature type="binding site" evidence="16">
    <location>
        <position position="114"/>
    </location>
    <ligand>
        <name>Ca(2+)</name>
        <dbReference type="ChEBI" id="CHEBI:29108"/>
        <label>1</label>
    </ligand>
</feature>
<dbReference type="AlphaFoldDB" id="A0AA41SH35"/>
<keyword evidence="10 19" id="KW-0560">Oxidoreductase</keyword>
<evidence type="ECO:0000259" key="20">
    <source>
        <dbReference type="PROSITE" id="PS50873"/>
    </source>
</evidence>
<organism evidence="21 23">
    <name type="scientific">Papaver nudicaule</name>
    <name type="common">Iceland poppy</name>
    <dbReference type="NCBI Taxonomy" id="74823"/>
    <lineage>
        <taxon>Eukaryota</taxon>
        <taxon>Viridiplantae</taxon>
        <taxon>Streptophyta</taxon>
        <taxon>Embryophyta</taxon>
        <taxon>Tracheophyta</taxon>
        <taxon>Spermatophyta</taxon>
        <taxon>Magnoliopsida</taxon>
        <taxon>Ranunculales</taxon>
        <taxon>Papaveraceae</taxon>
        <taxon>Papaveroideae</taxon>
        <taxon>Papaver</taxon>
    </lineage>
</organism>
<dbReference type="InterPro" id="IPR002016">
    <property type="entry name" value="Haem_peroxidase"/>
</dbReference>
<dbReference type="EMBL" id="JAJJMA010137415">
    <property type="protein sequence ID" value="MCL7033688.1"/>
    <property type="molecule type" value="Genomic_DNA"/>
</dbReference>
<evidence type="ECO:0000256" key="18">
    <source>
        <dbReference type="PIRSR" id="PIRSR600823-5"/>
    </source>
</evidence>
<keyword evidence="8 19" id="KW-0732">Signal</keyword>
<feature type="binding site" evidence="16">
    <location>
        <position position="110"/>
    </location>
    <ligand>
        <name>Ca(2+)</name>
        <dbReference type="ChEBI" id="CHEBI:29108"/>
        <label>1</label>
    </ligand>
</feature>
<dbReference type="Pfam" id="PF00141">
    <property type="entry name" value="peroxidase"/>
    <property type="match status" value="1"/>
</dbReference>
<keyword evidence="9 16" id="KW-0106">Calcium</keyword>
<keyword evidence="7 16" id="KW-0479">Metal-binding</keyword>
<evidence type="ECO:0000256" key="9">
    <source>
        <dbReference type="ARBA" id="ARBA00022837"/>
    </source>
</evidence>
<comment type="cofactor">
    <cofactor evidence="16 19">
        <name>Ca(2+)</name>
        <dbReference type="ChEBI" id="CHEBI:29108"/>
    </cofactor>
    <text evidence="16 19">Binds 2 calcium ions per subunit.</text>
</comment>
<dbReference type="Gene3D" id="1.10.420.10">
    <property type="entry name" value="Peroxidase, domain 2"/>
    <property type="match status" value="1"/>
</dbReference>
<feature type="binding site" evidence="16">
    <location>
        <position position="108"/>
    </location>
    <ligand>
        <name>Ca(2+)</name>
        <dbReference type="ChEBI" id="CHEBI:29108"/>
        <label>1</label>
    </ligand>
</feature>
<feature type="chain" id="PRO_5041511261" description="Peroxidase" evidence="19">
    <location>
        <begin position="30"/>
        <end position="366"/>
    </location>
</feature>
<feature type="binding site" evidence="16">
    <location>
        <position position="105"/>
    </location>
    <ligand>
        <name>Ca(2+)</name>
        <dbReference type="ChEBI" id="CHEBI:29108"/>
        <label>1</label>
    </ligand>
</feature>
<dbReference type="InterPro" id="IPR000823">
    <property type="entry name" value="Peroxidase_pln"/>
</dbReference>
<evidence type="ECO:0000256" key="19">
    <source>
        <dbReference type="RuleBase" id="RU362060"/>
    </source>
</evidence>
<dbReference type="GO" id="GO:0042744">
    <property type="term" value="P:hydrogen peroxide catabolic process"/>
    <property type="evidence" value="ECO:0007669"/>
    <property type="project" value="UniProtKB-KW"/>
</dbReference>
<dbReference type="Proteomes" id="UP001177140">
    <property type="component" value="Unassembled WGS sequence"/>
</dbReference>
<dbReference type="PROSITE" id="PS50873">
    <property type="entry name" value="PEROXIDASE_4"/>
    <property type="match status" value="1"/>
</dbReference>
<feature type="domain" description="Plant heme peroxidase family profile" evidence="20">
    <location>
        <begin position="61"/>
        <end position="366"/>
    </location>
</feature>
<dbReference type="PRINTS" id="PR00461">
    <property type="entry name" value="PLPEROXIDASE"/>
</dbReference>
<gene>
    <name evidence="21" type="ORF">MKW94_004385</name>
    <name evidence="22" type="ORF">MKW94_004881</name>
</gene>
<feature type="binding site" evidence="15">
    <location>
        <position position="205"/>
    </location>
    <ligand>
        <name>substrate</name>
    </ligand>
</feature>
<evidence type="ECO:0000256" key="3">
    <source>
        <dbReference type="ARBA" id="ARBA00012313"/>
    </source>
</evidence>
<dbReference type="PROSITE" id="PS00435">
    <property type="entry name" value="PEROXIDASE_1"/>
    <property type="match status" value="1"/>
</dbReference>
<evidence type="ECO:0000256" key="8">
    <source>
        <dbReference type="ARBA" id="ARBA00022729"/>
    </source>
</evidence>
<evidence type="ECO:0000256" key="17">
    <source>
        <dbReference type="PIRSR" id="PIRSR600823-4"/>
    </source>
</evidence>
<dbReference type="InterPro" id="IPR019794">
    <property type="entry name" value="Peroxidases_AS"/>
</dbReference>
<dbReference type="GO" id="GO:0005576">
    <property type="term" value="C:extracellular region"/>
    <property type="evidence" value="ECO:0007669"/>
    <property type="project" value="UniProtKB-SubCell"/>
</dbReference>
<feature type="disulfide bond" evidence="18">
    <location>
        <begin position="106"/>
        <end position="111"/>
    </location>
</feature>
<dbReference type="FunFam" id="1.10.420.10:FF:000010">
    <property type="entry name" value="Peroxidase"/>
    <property type="match status" value="1"/>
</dbReference>
<keyword evidence="13 19" id="KW-0376">Hydrogen peroxide</keyword>
<dbReference type="PRINTS" id="PR00458">
    <property type="entry name" value="PEROXIDASE"/>
</dbReference>
<protein>
    <recommendedName>
        <fullName evidence="3 19">Peroxidase</fullName>
        <ecNumber evidence="3 19">1.11.1.7</ecNumber>
    </recommendedName>
</protein>
<dbReference type="InterPro" id="IPR033905">
    <property type="entry name" value="Secretory_peroxidase"/>
</dbReference>
<evidence type="ECO:0000256" key="7">
    <source>
        <dbReference type="ARBA" id="ARBA00022723"/>
    </source>
</evidence>
<dbReference type="GO" id="GO:0140825">
    <property type="term" value="F:lactoperoxidase activity"/>
    <property type="evidence" value="ECO:0007669"/>
    <property type="project" value="UniProtKB-EC"/>
</dbReference>
<feature type="disulfide bond" evidence="18">
    <location>
        <begin position="162"/>
        <end position="362"/>
    </location>
</feature>
<accession>A0AA41SH35</accession>
<evidence type="ECO:0000256" key="2">
    <source>
        <dbReference type="ARBA" id="ARBA00006873"/>
    </source>
</evidence>
<dbReference type="Gene3D" id="1.10.520.10">
    <property type="match status" value="1"/>
</dbReference>
<keyword evidence="12 18" id="KW-1015">Disulfide bond</keyword>
<feature type="disulfide bond" evidence="18">
    <location>
        <begin position="71"/>
        <end position="155"/>
    </location>
</feature>
<comment type="cofactor">
    <cofactor evidence="16 19">
        <name>heme b</name>
        <dbReference type="ChEBI" id="CHEBI:60344"/>
    </cofactor>
    <text evidence="16 19">Binds 1 heme b (iron(II)-protoporphyrin IX) group per subunit.</text>
</comment>
<dbReference type="InterPro" id="IPR010255">
    <property type="entry name" value="Haem_peroxidase_sf"/>
</dbReference>
<evidence type="ECO:0000256" key="4">
    <source>
        <dbReference type="ARBA" id="ARBA00022525"/>
    </source>
</evidence>
<dbReference type="InterPro" id="IPR019793">
    <property type="entry name" value="Peroxidases_heam-ligand_BS"/>
</dbReference>
<dbReference type="SUPFAM" id="SSF48113">
    <property type="entry name" value="Heme-dependent peroxidases"/>
    <property type="match status" value="1"/>
</dbReference>
<dbReference type="PROSITE" id="PS00436">
    <property type="entry name" value="PEROXIDASE_2"/>
    <property type="match status" value="1"/>
</dbReference>
<comment type="function">
    <text evidence="19">Removal of H(2)O(2), oxidation of toxic reductants, biosynthesis and degradation of lignin, suberization, auxin catabolism, response to environmental stresses such as wounding, pathogen attack and oxidative stress.</text>
</comment>
<feature type="signal peptide" evidence="19">
    <location>
        <begin position="1"/>
        <end position="29"/>
    </location>
</feature>
<keyword evidence="5 19" id="KW-0575">Peroxidase</keyword>
<evidence type="ECO:0000256" key="1">
    <source>
        <dbReference type="ARBA" id="ARBA00000189"/>
    </source>
</evidence>
<dbReference type="EMBL" id="JAJJMA010145951">
    <property type="protein sequence ID" value="MCL7034492.1"/>
    <property type="molecule type" value="Genomic_DNA"/>
</dbReference>
<evidence type="ECO:0000313" key="22">
    <source>
        <dbReference type="EMBL" id="MCL7034492.1"/>
    </source>
</evidence>
<comment type="subcellular location">
    <subcellularLocation>
        <location evidence="19">Secreted</location>
    </subcellularLocation>
</comment>
<proteinExistence type="inferred from homology"/>
<evidence type="ECO:0000256" key="13">
    <source>
        <dbReference type="ARBA" id="ARBA00023324"/>
    </source>
</evidence>
<feature type="active site" description="Proton acceptor" evidence="14">
    <location>
        <position position="104"/>
    </location>
</feature>
<keyword evidence="6 19" id="KW-0349">Heme</keyword>
<dbReference type="CDD" id="cd00693">
    <property type="entry name" value="secretory_peroxidase"/>
    <property type="match status" value="1"/>
</dbReference>
<feature type="binding site" evidence="16">
    <location>
        <position position="129"/>
    </location>
    <ligand>
        <name>Ca(2+)</name>
        <dbReference type="ChEBI" id="CHEBI:29108"/>
        <label>1</label>
    </ligand>
</feature>
<keyword evidence="4 19" id="KW-0964">Secreted</keyword>
<feature type="binding site" evidence="16">
    <location>
        <position position="112"/>
    </location>
    <ligand>
        <name>Ca(2+)</name>
        <dbReference type="ChEBI" id="CHEBI:29108"/>
        <label>1</label>
    </ligand>
</feature>
<feature type="binding site" evidence="16">
    <location>
        <position position="236"/>
    </location>
    <ligand>
        <name>Ca(2+)</name>
        <dbReference type="ChEBI" id="CHEBI:29108"/>
        <label>2</label>
    </ligand>
</feature>
<evidence type="ECO:0000256" key="10">
    <source>
        <dbReference type="ARBA" id="ARBA00023002"/>
    </source>
</evidence>
<dbReference type="GO" id="GO:0046872">
    <property type="term" value="F:metal ion binding"/>
    <property type="evidence" value="ECO:0007669"/>
    <property type="project" value="UniProtKB-UniRule"/>
</dbReference>
<evidence type="ECO:0000313" key="23">
    <source>
        <dbReference type="Proteomes" id="UP001177140"/>
    </source>
</evidence>
<evidence type="ECO:0000313" key="21">
    <source>
        <dbReference type="EMBL" id="MCL7033688.1"/>
    </source>
</evidence>
<evidence type="ECO:0000256" key="15">
    <source>
        <dbReference type="PIRSR" id="PIRSR600823-2"/>
    </source>
</evidence>
<comment type="caution">
    <text evidence="21">The sequence shown here is derived from an EMBL/GenBank/DDBJ whole genome shotgun (WGS) entry which is preliminary data.</text>
</comment>
<dbReference type="PANTHER" id="PTHR31235">
    <property type="entry name" value="PEROXIDASE 25-RELATED"/>
    <property type="match status" value="1"/>
</dbReference>
<evidence type="ECO:0000256" key="6">
    <source>
        <dbReference type="ARBA" id="ARBA00022617"/>
    </source>
</evidence>
<evidence type="ECO:0000256" key="11">
    <source>
        <dbReference type="ARBA" id="ARBA00023004"/>
    </source>
</evidence>
<evidence type="ECO:0000256" key="12">
    <source>
        <dbReference type="ARBA" id="ARBA00023157"/>
    </source>
</evidence>
<dbReference type="GO" id="GO:0006979">
    <property type="term" value="P:response to oxidative stress"/>
    <property type="evidence" value="ECO:0007669"/>
    <property type="project" value="UniProtKB-UniRule"/>
</dbReference>
<name>A0AA41SH35_PAPNU</name>
<keyword evidence="23" id="KW-1185">Reference proteome</keyword>
<feature type="binding site" description="axial binding residue" evidence="16">
    <location>
        <position position="235"/>
    </location>
    <ligand>
        <name>heme b</name>
        <dbReference type="ChEBI" id="CHEBI:60344"/>
    </ligand>
    <ligandPart>
        <name>Fe</name>
        <dbReference type="ChEBI" id="CHEBI:18248"/>
    </ligandPart>
</feature>
<feature type="disulfide bond" evidence="18">
    <location>
        <begin position="242"/>
        <end position="274"/>
    </location>
</feature>
<evidence type="ECO:0000256" key="5">
    <source>
        <dbReference type="ARBA" id="ARBA00022559"/>
    </source>
</evidence>
<feature type="site" description="Transition state stabilizer" evidence="17">
    <location>
        <position position="100"/>
    </location>
</feature>
<comment type="similarity">
    <text evidence="2">Belongs to the peroxidase family. Ascorbate peroxidase subfamily.</text>
</comment>
<evidence type="ECO:0000256" key="14">
    <source>
        <dbReference type="PIRSR" id="PIRSR600823-1"/>
    </source>
</evidence>
<reference evidence="21" key="1">
    <citation type="submission" date="2022-03" db="EMBL/GenBank/DDBJ databases">
        <title>A functionally conserved STORR gene fusion in Papaver species that diverged 16.8 million years ago.</title>
        <authorList>
            <person name="Catania T."/>
        </authorList>
    </citation>
    <scope>NUCLEOTIDE SEQUENCE</scope>
    <source>
        <strain evidence="21">S-191538</strain>
    </source>
</reference>